<dbReference type="EMBL" id="JACVVK020000145">
    <property type="protein sequence ID" value="KAK7488867.1"/>
    <property type="molecule type" value="Genomic_DNA"/>
</dbReference>
<proteinExistence type="predicted"/>
<feature type="region of interest" description="Disordered" evidence="1">
    <location>
        <begin position="542"/>
        <end position="706"/>
    </location>
</feature>
<accession>A0ABD0KNU0</accession>
<feature type="chain" id="PRO_5044800794" description="Ig-like domain-containing protein" evidence="3">
    <location>
        <begin position="26"/>
        <end position="778"/>
    </location>
</feature>
<feature type="compositionally biased region" description="Low complexity" evidence="1">
    <location>
        <begin position="588"/>
        <end position="639"/>
    </location>
</feature>
<dbReference type="SUPFAM" id="SSF48726">
    <property type="entry name" value="Immunoglobulin"/>
    <property type="match status" value="1"/>
</dbReference>
<gene>
    <name evidence="5" type="ORF">BaRGS_00019824</name>
</gene>
<keyword evidence="2" id="KW-1133">Transmembrane helix</keyword>
<dbReference type="InterPro" id="IPR013783">
    <property type="entry name" value="Ig-like_fold"/>
</dbReference>
<protein>
    <recommendedName>
        <fullName evidence="4">Ig-like domain-containing protein</fullName>
    </recommendedName>
</protein>
<keyword evidence="2" id="KW-0472">Membrane</keyword>
<sequence>MLTRPLAAAVLSLVIQCLVQKQGSCLNVNCNNGRTATVNAYSTYIHCYTSMNDNSEIKWQLVSTSGETTDIGTCYDRYTCSSLHSPYITLNRYSSDSTLTISRIEEHTAGTVICTEIFSNDTEVSANCTLKVAAISQSYCSIGKVEVTEGSSTSLRCEVAFSNSTINWIYEPLVGNSSTLGYCTYSYYGKCNTTNTDLSFTLSRYSTSSTINLRDVTRGVAGNVTCTDGRENASCQLEVIGRGEIDSCKVELHKENWTLVGSCFVKKLFSSQGLYEYQVSHEMENSDDMHFYYYHRYHNLFEGRRRFQPEPYTDLQTNRIYYKGTFTYSWRMPTKEANYTYTFSAYPGGNQRTAYNDEIMIAKPSPPTHNCSELKYLPEVGRTPCVCSTTNLGTPQGRLLWYSGDTILAAGDYNVTSLEFPENKVRRWNDGRSSGCRLDWAAGYNVSLTNHVAYGPDNVSLEYRELFDANGTRHIVAICDVTGVNPVTPDMIVWGGPLCNGTGVTCMVTVHAPEDDGKIIACMATNAANNGQSKLARVKISLTQPQTTTTQTPSTTAAPRKTTTPSRPATTPKPTSTAAPPKPPSTTPTPQRTRSTTTASPKTPSTAAPPRNSSSGPSSSAAAPQRSSTKKQPASTTAAPQPPTKRVKTTQRPDTSAPQRTSRPITYHTTPRLHQGSGTTSPHHEHVSPGVTAAREGGSSQGAGRRRTAVGVGVGVSVFLVLLAGIAVYMVWRRRKAEREPFLFERSLEMAPADLSEPTPGGQRGILPKFPKPKTYDA</sequence>
<organism evidence="5 6">
    <name type="scientific">Batillaria attramentaria</name>
    <dbReference type="NCBI Taxonomy" id="370345"/>
    <lineage>
        <taxon>Eukaryota</taxon>
        <taxon>Metazoa</taxon>
        <taxon>Spiralia</taxon>
        <taxon>Lophotrochozoa</taxon>
        <taxon>Mollusca</taxon>
        <taxon>Gastropoda</taxon>
        <taxon>Caenogastropoda</taxon>
        <taxon>Sorbeoconcha</taxon>
        <taxon>Cerithioidea</taxon>
        <taxon>Batillariidae</taxon>
        <taxon>Batillaria</taxon>
    </lineage>
</organism>
<evidence type="ECO:0000313" key="6">
    <source>
        <dbReference type="Proteomes" id="UP001519460"/>
    </source>
</evidence>
<feature type="region of interest" description="Disordered" evidence="1">
    <location>
        <begin position="753"/>
        <end position="778"/>
    </location>
</feature>
<dbReference type="PRINTS" id="PR01217">
    <property type="entry name" value="PRICHEXTENSN"/>
</dbReference>
<evidence type="ECO:0000256" key="2">
    <source>
        <dbReference type="SAM" id="Phobius"/>
    </source>
</evidence>
<reference evidence="5 6" key="1">
    <citation type="journal article" date="2023" name="Sci. Data">
        <title>Genome assembly of the Korean intertidal mud-creeper Batillaria attramentaria.</title>
        <authorList>
            <person name="Patra A.K."/>
            <person name="Ho P.T."/>
            <person name="Jun S."/>
            <person name="Lee S.J."/>
            <person name="Kim Y."/>
            <person name="Won Y.J."/>
        </authorList>
    </citation>
    <scope>NUCLEOTIDE SEQUENCE [LARGE SCALE GENOMIC DNA]</scope>
    <source>
        <strain evidence="5">Wonlab-2016</strain>
    </source>
</reference>
<feature type="transmembrane region" description="Helical" evidence="2">
    <location>
        <begin position="709"/>
        <end position="732"/>
    </location>
</feature>
<evidence type="ECO:0000313" key="5">
    <source>
        <dbReference type="EMBL" id="KAK7488867.1"/>
    </source>
</evidence>
<keyword evidence="3" id="KW-0732">Signal</keyword>
<comment type="caution">
    <text evidence="5">The sequence shown here is derived from an EMBL/GenBank/DDBJ whole genome shotgun (WGS) entry which is preliminary data.</text>
</comment>
<evidence type="ECO:0000256" key="3">
    <source>
        <dbReference type="SAM" id="SignalP"/>
    </source>
</evidence>
<feature type="signal peptide" evidence="3">
    <location>
        <begin position="1"/>
        <end position="25"/>
    </location>
</feature>
<dbReference type="InterPro" id="IPR007110">
    <property type="entry name" value="Ig-like_dom"/>
</dbReference>
<feature type="compositionally biased region" description="Low complexity" evidence="1">
    <location>
        <begin position="543"/>
        <end position="579"/>
    </location>
</feature>
<dbReference type="PROSITE" id="PS50835">
    <property type="entry name" value="IG_LIKE"/>
    <property type="match status" value="1"/>
</dbReference>
<dbReference type="AlphaFoldDB" id="A0ABD0KNU0"/>
<dbReference type="Gene3D" id="2.60.40.10">
    <property type="entry name" value="Immunoglobulins"/>
    <property type="match status" value="1"/>
</dbReference>
<keyword evidence="6" id="KW-1185">Reference proteome</keyword>
<name>A0ABD0KNU0_9CAEN</name>
<evidence type="ECO:0000256" key="1">
    <source>
        <dbReference type="SAM" id="MobiDB-lite"/>
    </source>
</evidence>
<evidence type="ECO:0000259" key="4">
    <source>
        <dbReference type="PROSITE" id="PS50835"/>
    </source>
</evidence>
<keyword evidence="2" id="KW-0812">Transmembrane</keyword>
<dbReference type="Proteomes" id="UP001519460">
    <property type="component" value="Unassembled WGS sequence"/>
</dbReference>
<feature type="domain" description="Ig-like" evidence="4">
    <location>
        <begin position="133"/>
        <end position="227"/>
    </location>
</feature>
<dbReference type="InterPro" id="IPR036179">
    <property type="entry name" value="Ig-like_dom_sf"/>
</dbReference>
<feature type="compositionally biased region" description="Polar residues" evidence="1">
    <location>
        <begin position="650"/>
        <end position="669"/>
    </location>
</feature>